<evidence type="ECO:0000313" key="7">
    <source>
        <dbReference type="EMBL" id="GAJ29998.1"/>
    </source>
</evidence>
<dbReference type="InterPro" id="IPR017867">
    <property type="entry name" value="Tyr_phospatase_low_mol_wt"/>
</dbReference>
<dbReference type="SUPFAM" id="SSF52788">
    <property type="entry name" value="Phosphotyrosine protein phosphatases I"/>
    <property type="match status" value="1"/>
</dbReference>
<comment type="similarity">
    <text evidence="1">Belongs to the low molecular weight phosphotyrosine protein phosphatase family.</text>
</comment>
<dbReference type="Pfam" id="PF01451">
    <property type="entry name" value="LMWPc"/>
    <property type="match status" value="1"/>
</dbReference>
<keyword evidence="3" id="KW-0378">Hydrolase</keyword>
<reference evidence="8" key="1">
    <citation type="journal article" date="2014" name="FEMS Microbiol. Lett.">
        <title>Draft Genomic DNA Sequence of the Facultatively Methylotrophic Bacterium Acidomonas methanolica type strain MB58.</title>
        <authorList>
            <person name="Higashiura N."/>
            <person name="Hadano H."/>
            <person name="Hirakawa H."/>
            <person name="Matsutani M."/>
            <person name="Takabe S."/>
            <person name="Matsushita K."/>
            <person name="Azuma Y."/>
        </authorList>
    </citation>
    <scope>NUCLEOTIDE SEQUENCE [LARGE SCALE GENOMIC DNA]</scope>
    <source>
        <strain evidence="8">MB58</strain>
    </source>
</reference>
<sequence>MSPSRPSFLFVCTGNICRSPLAEAAMRAEAERRGLRLDIDSAGTGSWHAGEAPDPRARATARRYGLDIDALSARQIEAADFERFTHILALDASHLHALRRLAPAEARAKITLLLDHLPGREGSDVDDPYFGPASGFEITWRDVSEACRHLAARTLDGP</sequence>
<feature type="active site" evidence="5">
    <location>
        <position position="18"/>
    </location>
</feature>
<accession>A0A023D773</accession>
<comment type="caution">
    <text evidence="7">The sequence shown here is derived from an EMBL/GenBank/DDBJ whole genome shotgun (WGS) entry which is preliminary data.</text>
</comment>
<evidence type="ECO:0000256" key="5">
    <source>
        <dbReference type="PIRSR" id="PIRSR617867-1"/>
    </source>
</evidence>
<evidence type="ECO:0000259" key="6">
    <source>
        <dbReference type="SMART" id="SM00226"/>
    </source>
</evidence>
<feature type="active site" description="Proton donor" evidence="5">
    <location>
        <position position="127"/>
    </location>
</feature>
<dbReference type="EC" id="3.1.3.48" evidence="2"/>
<dbReference type="Proteomes" id="UP000019760">
    <property type="component" value="Unassembled WGS sequence"/>
</dbReference>
<evidence type="ECO:0000313" key="8">
    <source>
        <dbReference type="Proteomes" id="UP000019760"/>
    </source>
</evidence>
<dbReference type="SMART" id="SM00226">
    <property type="entry name" value="LMWPc"/>
    <property type="match status" value="1"/>
</dbReference>
<name>A0A023D773_ACIMT</name>
<dbReference type="InterPro" id="IPR036196">
    <property type="entry name" value="Ptyr_pPase_sf"/>
</dbReference>
<dbReference type="RefSeq" id="WP_042060471.1">
    <property type="nucleotide sequence ID" value="NZ_BAND01000093.1"/>
</dbReference>
<evidence type="ECO:0000256" key="3">
    <source>
        <dbReference type="ARBA" id="ARBA00022801"/>
    </source>
</evidence>
<dbReference type="InterPro" id="IPR050438">
    <property type="entry name" value="LMW_PTPase"/>
</dbReference>
<protein>
    <recommendedName>
        <fullName evidence="2">protein-tyrosine-phosphatase</fullName>
        <ecNumber evidence="2">3.1.3.48</ecNumber>
    </recommendedName>
</protein>
<dbReference type="InterPro" id="IPR023485">
    <property type="entry name" value="Ptyr_pPase"/>
</dbReference>
<dbReference type="PRINTS" id="PR00719">
    <property type="entry name" value="LMWPTPASE"/>
</dbReference>
<dbReference type="OrthoDB" id="9784339at2"/>
<dbReference type="AlphaFoldDB" id="A0A023D773"/>
<organism evidence="7 8">
    <name type="scientific">Acidomonas methanolica NBRC 104435</name>
    <dbReference type="NCBI Taxonomy" id="1231351"/>
    <lineage>
        <taxon>Bacteria</taxon>
        <taxon>Pseudomonadati</taxon>
        <taxon>Pseudomonadota</taxon>
        <taxon>Alphaproteobacteria</taxon>
        <taxon>Acetobacterales</taxon>
        <taxon>Acetobacteraceae</taxon>
        <taxon>Acidomonas</taxon>
    </lineage>
</organism>
<evidence type="ECO:0000256" key="4">
    <source>
        <dbReference type="ARBA" id="ARBA00022912"/>
    </source>
</evidence>
<feature type="active site" description="Nucleophile" evidence="5">
    <location>
        <position position="12"/>
    </location>
</feature>
<gene>
    <name evidence="7" type="ORF">Amme_093_022</name>
</gene>
<evidence type="ECO:0000256" key="2">
    <source>
        <dbReference type="ARBA" id="ARBA00013064"/>
    </source>
</evidence>
<dbReference type="PANTHER" id="PTHR11717:SF7">
    <property type="entry name" value="LOW MOLECULAR WEIGHT PHOSPHOTYROSINE PROTEIN PHOSPHATASE"/>
    <property type="match status" value="1"/>
</dbReference>
<dbReference type="EMBL" id="BAND01000093">
    <property type="protein sequence ID" value="GAJ29998.1"/>
    <property type="molecule type" value="Genomic_DNA"/>
</dbReference>
<keyword evidence="8" id="KW-1185">Reference proteome</keyword>
<proteinExistence type="inferred from homology"/>
<dbReference type="CDD" id="cd16343">
    <property type="entry name" value="LMWPTP"/>
    <property type="match status" value="1"/>
</dbReference>
<dbReference type="Gene3D" id="3.40.50.2300">
    <property type="match status" value="1"/>
</dbReference>
<dbReference type="PANTHER" id="PTHR11717">
    <property type="entry name" value="LOW MOLECULAR WEIGHT PROTEIN TYROSINE PHOSPHATASE"/>
    <property type="match status" value="1"/>
</dbReference>
<evidence type="ECO:0000256" key="1">
    <source>
        <dbReference type="ARBA" id="ARBA00011063"/>
    </source>
</evidence>
<dbReference type="GO" id="GO:0004725">
    <property type="term" value="F:protein tyrosine phosphatase activity"/>
    <property type="evidence" value="ECO:0007669"/>
    <property type="project" value="UniProtKB-EC"/>
</dbReference>
<keyword evidence="4" id="KW-0904">Protein phosphatase</keyword>
<reference evidence="7 8" key="2">
    <citation type="journal article" date="2014" name="FEMS Microbiol. Lett.">
        <title>Draft genomic DNA sequence of the facultatively methylotrophic bacterium Acidomonas methanolica type strain MB58.</title>
        <authorList>
            <person name="Higashiura N."/>
            <person name="Hadano H."/>
            <person name="Hirakawa H."/>
            <person name="Matsutani M."/>
            <person name="Takabe S."/>
            <person name="Matsushita K."/>
            <person name="Azuma Y."/>
        </authorList>
    </citation>
    <scope>NUCLEOTIDE SEQUENCE [LARGE SCALE GENOMIC DNA]</scope>
    <source>
        <strain evidence="7 8">MB58</strain>
    </source>
</reference>
<feature type="domain" description="Phosphotyrosine protein phosphatase I" evidence="6">
    <location>
        <begin position="6"/>
        <end position="153"/>
    </location>
</feature>